<evidence type="ECO:0000256" key="5">
    <source>
        <dbReference type="ARBA" id="ARBA00022737"/>
    </source>
</evidence>
<dbReference type="PROSITE" id="PS50920">
    <property type="entry name" value="SOLCAR"/>
    <property type="match status" value="2"/>
</dbReference>
<dbReference type="GO" id="GO:0031966">
    <property type="term" value="C:mitochondrial membrane"/>
    <property type="evidence" value="ECO:0007669"/>
    <property type="project" value="UniProtKB-SubCell"/>
</dbReference>
<dbReference type="EMBL" id="VJMJ01000071">
    <property type="protein sequence ID" value="KAF0738593.1"/>
    <property type="molecule type" value="Genomic_DNA"/>
</dbReference>
<evidence type="ECO:0008006" key="13">
    <source>
        <dbReference type="Google" id="ProtNLM"/>
    </source>
</evidence>
<dbReference type="OrthoDB" id="44467at2759"/>
<dbReference type="VEuPathDB" id="FungiDB:AeMF1_004694"/>
<gene>
    <name evidence="11" type="ORF">Ae201684_005521</name>
</gene>
<keyword evidence="6" id="KW-1133">Transmembrane helix</keyword>
<keyword evidence="3 10" id="KW-0813">Transport</keyword>
<feature type="repeat" description="Solcar" evidence="9">
    <location>
        <begin position="191"/>
        <end position="277"/>
    </location>
</feature>
<dbReference type="InterPro" id="IPR018108">
    <property type="entry name" value="MCP_transmembrane"/>
</dbReference>
<protein>
    <recommendedName>
        <fullName evidence="13">Mitochondrial carrier protein</fullName>
    </recommendedName>
</protein>
<evidence type="ECO:0000256" key="2">
    <source>
        <dbReference type="ARBA" id="ARBA00006375"/>
    </source>
</evidence>
<proteinExistence type="inferred from homology"/>
<evidence type="ECO:0000313" key="11">
    <source>
        <dbReference type="EMBL" id="KAF0738593.1"/>
    </source>
</evidence>
<comment type="caution">
    <text evidence="11">The sequence shown here is derived from an EMBL/GenBank/DDBJ whole genome shotgun (WGS) entry which is preliminary data.</text>
</comment>
<keyword evidence="4 9" id="KW-0812">Transmembrane</keyword>
<evidence type="ECO:0000256" key="6">
    <source>
        <dbReference type="ARBA" id="ARBA00022989"/>
    </source>
</evidence>
<dbReference type="AlphaFoldDB" id="A0A6G0XEH9"/>
<name>A0A6G0XEH9_9STRA</name>
<dbReference type="Pfam" id="PF00153">
    <property type="entry name" value="Mito_carr"/>
    <property type="match status" value="2"/>
</dbReference>
<feature type="repeat" description="Solcar" evidence="9">
    <location>
        <begin position="91"/>
        <end position="172"/>
    </location>
</feature>
<keyword evidence="5" id="KW-0677">Repeat</keyword>
<dbReference type="SUPFAM" id="SSF103506">
    <property type="entry name" value="Mitochondrial carrier"/>
    <property type="match status" value="1"/>
</dbReference>
<keyword evidence="12" id="KW-1185">Reference proteome</keyword>
<organism evidence="11 12">
    <name type="scientific">Aphanomyces euteiches</name>
    <dbReference type="NCBI Taxonomy" id="100861"/>
    <lineage>
        <taxon>Eukaryota</taxon>
        <taxon>Sar</taxon>
        <taxon>Stramenopiles</taxon>
        <taxon>Oomycota</taxon>
        <taxon>Saprolegniomycetes</taxon>
        <taxon>Saprolegniales</taxon>
        <taxon>Verrucalvaceae</taxon>
        <taxon>Aphanomyces</taxon>
    </lineage>
</organism>
<dbReference type="InterPro" id="IPR023395">
    <property type="entry name" value="MCP_dom_sf"/>
</dbReference>
<evidence type="ECO:0000256" key="3">
    <source>
        <dbReference type="ARBA" id="ARBA00022448"/>
    </source>
</evidence>
<evidence type="ECO:0000256" key="7">
    <source>
        <dbReference type="ARBA" id="ARBA00023128"/>
    </source>
</evidence>
<comment type="similarity">
    <text evidence="2 10">Belongs to the mitochondrial carrier (TC 2.A.29) family.</text>
</comment>
<sequence length="286" mass="30273">MSKEVAPTGSLSSGEHLAIGALSGIFELLCQQPLLYIKNCIQQNHPISFRPSVLYRGVGIMSASMAPVTGVQFAVDGTLSSYLYKTNNVTPSDATRIGTAAFAGACSSFLSSPAELVMTLQQRTGHSLVQTTSDVIQKHGFTRLFVGIPLTMTREIVWCASFLALGTVLSEKLHDGLPGTFGDRNTASISQRTATSLIGSVGAGLVAVFATQPVDTVKTIVQGKGLEATPASAVAEFRTLFNGGGIKALYKGTIPRGVRLVGAVFILSETKKFLEDQAYKLKGLRK</sequence>
<dbReference type="Proteomes" id="UP000481153">
    <property type="component" value="Unassembled WGS sequence"/>
</dbReference>
<dbReference type="PANTHER" id="PTHR45788">
    <property type="entry name" value="SUCCINATE/FUMARATE MITOCHONDRIAL TRANSPORTER-RELATED"/>
    <property type="match status" value="1"/>
</dbReference>
<dbReference type="Gene3D" id="1.50.40.10">
    <property type="entry name" value="Mitochondrial carrier domain"/>
    <property type="match status" value="1"/>
</dbReference>
<evidence type="ECO:0000256" key="1">
    <source>
        <dbReference type="ARBA" id="ARBA00004225"/>
    </source>
</evidence>
<evidence type="ECO:0000256" key="10">
    <source>
        <dbReference type="RuleBase" id="RU000488"/>
    </source>
</evidence>
<accession>A0A6G0XEH9</accession>
<dbReference type="GO" id="GO:0006843">
    <property type="term" value="P:mitochondrial citrate transmembrane transport"/>
    <property type="evidence" value="ECO:0007669"/>
    <property type="project" value="TreeGrafter"/>
</dbReference>
<evidence type="ECO:0000256" key="8">
    <source>
        <dbReference type="ARBA" id="ARBA00023136"/>
    </source>
</evidence>
<keyword evidence="7" id="KW-0496">Mitochondrion</keyword>
<evidence type="ECO:0000313" key="12">
    <source>
        <dbReference type="Proteomes" id="UP000481153"/>
    </source>
</evidence>
<evidence type="ECO:0000256" key="4">
    <source>
        <dbReference type="ARBA" id="ARBA00022692"/>
    </source>
</evidence>
<dbReference type="InterPro" id="IPR049563">
    <property type="entry name" value="TXTP-like"/>
</dbReference>
<comment type="subcellular location">
    <subcellularLocation>
        <location evidence="1">Mitochondrion membrane</location>
        <topology evidence="1">Multi-pass membrane protein</topology>
    </subcellularLocation>
</comment>
<keyword evidence="8 9" id="KW-0472">Membrane</keyword>
<dbReference type="PANTHER" id="PTHR45788:SF4">
    <property type="entry name" value="TRICARBOXYLATE TRANSPORT PROTEIN, MITOCHONDRIAL"/>
    <property type="match status" value="1"/>
</dbReference>
<reference evidence="11 12" key="1">
    <citation type="submission" date="2019-07" db="EMBL/GenBank/DDBJ databases">
        <title>Genomics analysis of Aphanomyces spp. identifies a new class of oomycete effector associated with host adaptation.</title>
        <authorList>
            <person name="Gaulin E."/>
        </authorList>
    </citation>
    <scope>NUCLEOTIDE SEQUENCE [LARGE SCALE GENOMIC DNA]</scope>
    <source>
        <strain evidence="11 12">ATCC 201684</strain>
    </source>
</reference>
<dbReference type="GO" id="GO:0071913">
    <property type="term" value="F:citrate secondary active transmembrane transporter activity"/>
    <property type="evidence" value="ECO:0007669"/>
    <property type="project" value="TreeGrafter"/>
</dbReference>
<evidence type="ECO:0000256" key="9">
    <source>
        <dbReference type="PROSITE-ProRule" id="PRU00282"/>
    </source>
</evidence>